<dbReference type="AlphaFoldDB" id="A0AAD6M5I3"/>
<dbReference type="Proteomes" id="UP001164929">
    <property type="component" value="Chromosome 12"/>
</dbReference>
<comment type="caution">
    <text evidence="1">The sequence shown here is derived from an EMBL/GenBank/DDBJ whole genome shotgun (WGS) entry which is preliminary data.</text>
</comment>
<proteinExistence type="predicted"/>
<gene>
    <name evidence="1" type="ORF">NC653_029686</name>
</gene>
<dbReference type="EMBL" id="JAQIZT010000012">
    <property type="protein sequence ID" value="KAJ6977867.1"/>
    <property type="molecule type" value="Genomic_DNA"/>
</dbReference>
<reference evidence="1" key="1">
    <citation type="journal article" date="2023" name="Mol. Ecol. Resour.">
        <title>Chromosome-level genome assembly of a triploid poplar Populus alba 'Berolinensis'.</title>
        <authorList>
            <person name="Chen S."/>
            <person name="Yu Y."/>
            <person name="Wang X."/>
            <person name="Wang S."/>
            <person name="Zhang T."/>
            <person name="Zhou Y."/>
            <person name="He R."/>
            <person name="Meng N."/>
            <person name="Wang Y."/>
            <person name="Liu W."/>
            <person name="Liu Z."/>
            <person name="Liu J."/>
            <person name="Guo Q."/>
            <person name="Huang H."/>
            <person name="Sederoff R.R."/>
            <person name="Wang G."/>
            <person name="Qu G."/>
            <person name="Chen S."/>
        </authorList>
    </citation>
    <scope>NUCLEOTIDE SEQUENCE</scope>
    <source>
        <strain evidence="1">SC-2020</strain>
    </source>
</reference>
<sequence length="82" mass="9251">MQLGSKLYWVILRRESNSKDPNPKQLGLHVPLGEVRLERKGLKAKLRKAGNNCHHSRAKEGWSALRRSDSGISLINNGCYVI</sequence>
<accession>A0AAD6M5I3</accession>
<evidence type="ECO:0000313" key="2">
    <source>
        <dbReference type="Proteomes" id="UP001164929"/>
    </source>
</evidence>
<organism evidence="1 2">
    <name type="scientific">Populus alba x Populus x berolinensis</name>
    <dbReference type="NCBI Taxonomy" id="444605"/>
    <lineage>
        <taxon>Eukaryota</taxon>
        <taxon>Viridiplantae</taxon>
        <taxon>Streptophyta</taxon>
        <taxon>Embryophyta</taxon>
        <taxon>Tracheophyta</taxon>
        <taxon>Spermatophyta</taxon>
        <taxon>Magnoliopsida</taxon>
        <taxon>eudicotyledons</taxon>
        <taxon>Gunneridae</taxon>
        <taxon>Pentapetalae</taxon>
        <taxon>rosids</taxon>
        <taxon>fabids</taxon>
        <taxon>Malpighiales</taxon>
        <taxon>Salicaceae</taxon>
        <taxon>Saliceae</taxon>
        <taxon>Populus</taxon>
    </lineage>
</organism>
<protein>
    <submittedName>
        <fullName evidence="1">Uncharacterized protein</fullName>
    </submittedName>
</protein>
<evidence type="ECO:0000313" key="1">
    <source>
        <dbReference type="EMBL" id="KAJ6977867.1"/>
    </source>
</evidence>
<name>A0AAD6M5I3_9ROSI</name>
<keyword evidence="2" id="KW-1185">Reference proteome</keyword>